<dbReference type="InterPro" id="IPR012677">
    <property type="entry name" value="Nucleotide-bd_a/b_plait_sf"/>
</dbReference>
<dbReference type="SMART" id="SM00360">
    <property type="entry name" value="RRM"/>
    <property type="match status" value="1"/>
</dbReference>
<dbReference type="PANTHER" id="PTHR14738:SF32">
    <property type="entry name" value="RNA BINDING (RRM_RBD_RNP MOTIFS) FAMILY PROTEIN"/>
    <property type="match status" value="1"/>
</dbReference>
<dbReference type="SUPFAM" id="SSF54928">
    <property type="entry name" value="RNA-binding domain, RBD"/>
    <property type="match status" value="1"/>
</dbReference>
<dbReference type="InterPro" id="IPR000504">
    <property type="entry name" value="RRM_dom"/>
</dbReference>
<dbReference type="GO" id="GO:0003723">
    <property type="term" value="F:RNA binding"/>
    <property type="evidence" value="ECO:0007669"/>
    <property type="project" value="UniProtKB-UniRule"/>
</dbReference>
<protein>
    <recommendedName>
        <fullName evidence="3">RRM domain-containing protein</fullName>
    </recommendedName>
</protein>
<dbReference type="Pfam" id="PF01480">
    <property type="entry name" value="PWI"/>
    <property type="match status" value="1"/>
</dbReference>
<dbReference type="FunFam" id="1.20.1390.10:FF:000005">
    <property type="entry name" value="RNA binding (RRM/RBD/RNP motifs) family protein"/>
    <property type="match status" value="1"/>
</dbReference>
<dbReference type="Pfam" id="PF00076">
    <property type="entry name" value="RRM_1"/>
    <property type="match status" value="1"/>
</dbReference>
<feature type="compositionally biased region" description="Basic residues" evidence="2">
    <location>
        <begin position="142"/>
        <end position="152"/>
    </location>
</feature>
<feature type="compositionally biased region" description="Basic and acidic residues" evidence="2">
    <location>
        <begin position="204"/>
        <end position="213"/>
    </location>
</feature>
<name>A0ABD3RSG7_9LAMI</name>
<reference evidence="4 5" key="1">
    <citation type="submission" date="2024-12" db="EMBL/GenBank/DDBJ databases">
        <title>The unique morphological basis and parallel evolutionary history of personate flowers in Penstemon.</title>
        <authorList>
            <person name="Depatie T.H."/>
            <person name="Wessinger C.A."/>
        </authorList>
    </citation>
    <scope>NUCLEOTIDE SEQUENCE [LARGE SCALE GENOMIC DNA]</scope>
    <source>
        <strain evidence="4">WTNN_2</strain>
        <tissue evidence="4">Leaf</tissue>
    </source>
</reference>
<evidence type="ECO:0000256" key="2">
    <source>
        <dbReference type="SAM" id="MobiDB-lite"/>
    </source>
</evidence>
<organism evidence="4 5">
    <name type="scientific">Penstemon smallii</name>
    <dbReference type="NCBI Taxonomy" id="265156"/>
    <lineage>
        <taxon>Eukaryota</taxon>
        <taxon>Viridiplantae</taxon>
        <taxon>Streptophyta</taxon>
        <taxon>Embryophyta</taxon>
        <taxon>Tracheophyta</taxon>
        <taxon>Spermatophyta</taxon>
        <taxon>Magnoliopsida</taxon>
        <taxon>eudicotyledons</taxon>
        <taxon>Gunneridae</taxon>
        <taxon>Pentapetalae</taxon>
        <taxon>asterids</taxon>
        <taxon>lamiids</taxon>
        <taxon>Lamiales</taxon>
        <taxon>Plantaginaceae</taxon>
        <taxon>Cheloneae</taxon>
        <taxon>Penstemon</taxon>
    </lineage>
</organism>
<dbReference type="InterPro" id="IPR040366">
    <property type="entry name" value="Nab2/ZC3H14"/>
</dbReference>
<feature type="compositionally biased region" description="Low complexity" evidence="2">
    <location>
        <begin position="235"/>
        <end position="245"/>
    </location>
</feature>
<evidence type="ECO:0000256" key="1">
    <source>
        <dbReference type="PROSITE-ProRule" id="PRU00176"/>
    </source>
</evidence>
<dbReference type="AlphaFoldDB" id="A0ABD3RSG7"/>
<feature type="region of interest" description="Disordered" evidence="2">
    <location>
        <begin position="232"/>
        <end position="252"/>
    </location>
</feature>
<dbReference type="PANTHER" id="PTHR14738">
    <property type="entry name" value="ZINC FINGER CCCH DOMAIN-CONTAINING PROTEIN 14"/>
    <property type="match status" value="1"/>
</dbReference>
<gene>
    <name evidence="4" type="ORF">ACJIZ3_016330</name>
</gene>
<dbReference type="Gene3D" id="3.30.70.330">
    <property type="match status" value="1"/>
</dbReference>
<dbReference type="InterPro" id="IPR035979">
    <property type="entry name" value="RBD_domain_sf"/>
</dbReference>
<keyword evidence="5" id="KW-1185">Reference proteome</keyword>
<sequence length="708" mass="79099">MEGDDRTFRANFSTEGVARLRERVNVKLKEFMGDYTDDTLVEYVIVLLKNGRRKDEARSELNVFLGDDSDAFVAWLWDHLGSNLSLYVQPRDPLQYGAPKTKSVSVEPVGRTELHKIEFETSGEPARRTESETEKGNSRKPFGNHHKRKWKGSVRDVDENEVSLPQSSIAEYVNPQYDPHERVGPTKQLLSPRRTIQKKRRQPKERQPKKREVSQTTVSAQRRLLQFAVRDALATSRPSSTSTEPSLKRLRSVVSTSTRDSFLGERSQRILPVAGLRTAMSAAIKAVAEAVKDVSKVRSSSNVFDRLGHSTDVSNATYHQEDYRDVVEDGLGLDHIREIKDTRLTHHLQNNSNMRQDVNLSSFHDETVMASDLGYVGEGYDGVDVIGRGAMDISHSHTSGGIWVQDSLIIRSSEADNFDERALRQRKDLDQSAAALAAAHNASLKISSSVDMNTRKIPRYQDVREVSAINDRKLIQDVDTMAIKTDEWLMKSNNAIVAVNGNAKPDMGRQHLTPAGLYTTGPSTEDADLRTIFVSNVHFAATKDSLSRHFNRFGEVLKVIILTDPASSQPKGSAYVEFMRKEAAEHALSMDGTSFMSRILKIIKKSSAQPEAPSASAMAWPRTARASPFAVPRFGRIPFARGGPSLYRGGRGRSLQWKREAQPTGQASNIILQPPTTRNRTYVRTEPKTAVQGNFVQEEGGFIKLVND</sequence>
<evidence type="ECO:0000313" key="5">
    <source>
        <dbReference type="Proteomes" id="UP001634393"/>
    </source>
</evidence>
<accession>A0ABD3RSG7</accession>
<dbReference type="PROSITE" id="PS50102">
    <property type="entry name" value="RRM"/>
    <property type="match status" value="1"/>
</dbReference>
<proteinExistence type="predicted"/>
<dbReference type="Proteomes" id="UP001634393">
    <property type="component" value="Unassembled WGS sequence"/>
</dbReference>
<dbReference type="EMBL" id="JBJXBP010000008">
    <property type="protein sequence ID" value="KAL3815062.1"/>
    <property type="molecule type" value="Genomic_DNA"/>
</dbReference>
<evidence type="ECO:0000313" key="4">
    <source>
        <dbReference type="EMBL" id="KAL3815062.1"/>
    </source>
</evidence>
<comment type="caution">
    <text evidence="4">The sequence shown here is derived from an EMBL/GenBank/DDBJ whole genome shotgun (WGS) entry which is preliminary data.</text>
</comment>
<evidence type="ECO:0000259" key="3">
    <source>
        <dbReference type="PROSITE" id="PS50102"/>
    </source>
</evidence>
<feature type="domain" description="RRM" evidence="3">
    <location>
        <begin position="530"/>
        <end position="607"/>
    </location>
</feature>
<feature type="compositionally biased region" description="Basic and acidic residues" evidence="2">
    <location>
        <begin position="117"/>
        <end position="137"/>
    </location>
</feature>
<keyword evidence="1" id="KW-0694">RNA-binding</keyword>
<feature type="region of interest" description="Disordered" evidence="2">
    <location>
        <begin position="117"/>
        <end position="218"/>
    </location>
</feature>
<dbReference type="InterPro" id="IPR002483">
    <property type="entry name" value="PWI_dom"/>
</dbReference>
<dbReference type="Gene3D" id="1.20.1390.10">
    <property type="entry name" value="PWI domain"/>
    <property type="match status" value="1"/>
</dbReference>